<dbReference type="AlphaFoldDB" id="A0A061CPV3"/>
<accession>A0A061CPV3</accession>
<dbReference type="Gene3D" id="3.30.160.250">
    <property type="match status" value="1"/>
</dbReference>
<evidence type="ECO:0000313" key="6">
    <source>
        <dbReference type="Proteomes" id="UP000254084"/>
    </source>
</evidence>
<gene>
    <name evidence="1" type="ORF">DBO86_07870</name>
    <name evidence="2" type="ORF">EGJ44_11010</name>
    <name evidence="3" type="ORF">NCTC10692_02479</name>
    <name evidence="4" type="ORF">NCTC10860_00989</name>
</gene>
<dbReference type="SUPFAM" id="SSF143100">
    <property type="entry name" value="TTHA1013/TTHA0281-like"/>
    <property type="match status" value="1"/>
</dbReference>
<accession>A0A2T5PPG4</accession>
<dbReference type="Pfam" id="PF05534">
    <property type="entry name" value="HicB"/>
    <property type="match status" value="1"/>
</dbReference>
<reference evidence="1 5" key="1">
    <citation type="submission" date="2018-04" db="EMBL/GenBank/DDBJ databases">
        <title>Pseudomonas sp. nov., isolated from mangrove soil.</title>
        <authorList>
            <person name="Chen C."/>
        </authorList>
    </citation>
    <scope>NUCLEOTIDE SEQUENCE [LARGE SCALE GENOMIC DNA]</scope>
    <source>
        <strain evidence="1 5">JCM 14246</strain>
    </source>
</reference>
<dbReference type="RefSeq" id="WP_004424987.1">
    <property type="nucleotide sequence ID" value="NZ_CAJQNA010000173.1"/>
</dbReference>
<reference evidence="2 8" key="3">
    <citation type="submission" date="2018-10" db="EMBL/GenBank/DDBJ databases">
        <title>Transmission dynamics of multidrug resistant bacteria on intensive care unit surfaces.</title>
        <authorList>
            <person name="D'Souza A.W."/>
            <person name="Potter R.F."/>
            <person name="Wallace M."/>
            <person name="Shupe A."/>
            <person name="Patel S."/>
            <person name="Sun S."/>
            <person name="Gul D."/>
            <person name="Kwon J.H."/>
            <person name="Andleeb S."/>
            <person name="Burnham C.-A.D."/>
            <person name="Dantas G."/>
        </authorList>
    </citation>
    <scope>NUCLEOTIDE SEQUENCE [LARGE SCALE GENOMIC DNA]</scope>
    <source>
        <strain evidence="2 8">PO_271</strain>
    </source>
</reference>
<dbReference type="InterPro" id="IPR010985">
    <property type="entry name" value="Ribbon_hlx_hlx"/>
</dbReference>
<evidence type="ECO:0000313" key="1">
    <source>
        <dbReference type="EMBL" id="PTU79592.1"/>
    </source>
</evidence>
<dbReference type="Proteomes" id="UP000244052">
    <property type="component" value="Unassembled WGS sequence"/>
</dbReference>
<dbReference type="EMBL" id="UGUV01000002">
    <property type="protein sequence ID" value="SUD52011.1"/>
    <property type="molecule type" value="Genomic_DNA"/>
</dbReference>
<evidence type="ECO:0000313" key="8">
    <source>
        <dbReference type="Proteomes" id="UP000272833"/>
    </source>
</evidence>
<evidence type="ECO:0000313" key="5">
    <source>
        <dbReference type="Proteomes" id="UP000244052"/>
    </source>
</evidence>
<dbReference type="SUPFAM" id="SSF47598">
    <property type="entry name" value="Ribbon-helix-helix"/>
    <property type="match status" value="1"/>
</dbReference>
<evidence type="ECO:0000313" key="4">
    <source>
        <dbReference type="EMBL" id="SUD58736.1"/>
    </source>
</evidence>
<name>A0A061CPV3_ECTOL</name>
<sequence>MNAHAMTYKGYAARIEYSDEDGLFVGHIAGIRDVVGFHFHGESVQELRTAFEEAVNDYLDTCAQLDRPPQKTYSGKLSLRLGPELHATVAVKAELEHKSINQWVADVLSREAHA</sequence>
<dbReference type="EMBL" id="RHRS01000024">
    <property type="protein sequence ID" value="RRW36240.1"/>
    <property type="molecule type" value="Genomic_DNA"/>
</dbReference>
<accession>A0A379JUY5</accession>
<evidence type="ECO:0000313" key="7">
    <source>
        <dbReference type="Proteomes" id="UP000255303"/>
    </source>
</evidence>
<dbReference type="InterPro" id="IPR008651">
    <property type="entry name" value="Uncharacterised_HicB"/>
</dbReference>
<dbReference type="GeneID" id="300415409"/>
<keyword evidence="5" id="KW-1185">Reference proteome</keyword>
<proteinExistence type="predicted"/>
<evidence type="ECO:0000313" key="3">
    <source>
        <dbReference type="EMBL" id="SUD52011.1"/>
    </source>
</evidence>
<dbReference type="EMBL" id="UGUW01000004">
    <property type="protein sequence ID" value="SUD58736.1"/>
    <property type="molecule type" value="Genomic_DNA"/>
</dbReference>
<evidence type="ECO:0000313" key="2">
    <source>
        <dbReference type="EMBL" id="RRW36240.1"/>
    </source>
</evidence>
<organism evidence="3 7">
    <name type="scientific">Ectopseudomonas oleovorans</name>
    <name type="common">Pseudomonas oleovorans</name>
    <dbReference type="NCBI Taxonomy" id="301"/>
    <lineage>
        <taxon>Bacteria</taxon>
        <taxon>Pseudomonadati</taxon>
        <taxon>Pseudomonadota</taxon>
        <taxon>Gammaproteobacteria</taxon>
        <taxon>Pseudomonadales</taxon>
        <taxon>Pseudomonadaceae</taxon>
        <taxon>Ectopseudomonas</taxon>
    </lineage>
</organism>
<reference evidence="6 7" key="2">
    <citation type="submission" date="2018-06" db="EMBL/GenBank/DDBJ databases">
        <authorList>
            <consortium name="Pathogen Informatics"/>
            <person name="Doyle S."/>
        </authorList>
    </citation>
    <scope>NUCLEOTIDE SEQUENCE [LARGE SCALE GENOMIC DNA]</scope>
    <source>
        <strain evidence="3 7">NCTC10692</strain>
        <strain evidence="4 6">NCTC10860</strain>
    </source>
</reference>
<dbReference type="Proteomes" id="UP000254084">
    <property type="component" value="Unassembled WGS sequence"/>
</dbReference>
<dbReference type="GO" id="GO:0006355">
    <property type="term" value="P:regulation of DNA-templated transcription"/>
    <property type="evidence" value="ECO:0007669"/>
    <property type="project" value="InterPro"/>
</dbReference>
<dbReference type="InterPro" id="IPR035069">
    <property type="entry name" value="TTHA1013/TTHA0281-like"/>
</dbReference>
<dbReference type="Proteomes" id="UP000255303">
    <property type="component" value="Unassembled WGS sequence"/>
</dbReference>
<protein>
    <submittedName>
        <fullName evidence="3">HicB-like protein</fullName>
    </submittedName>
    <submittedName>
        <fullName evidence="1">Type II toxin-antitoxin system HicB family antitoxin</fullName>
    </submittedName>
</protein>
<dbReference type="EMBL" id="QASO01000041">
    <property type="protein sequence ID" value="PTU79592.1"/>
    <property type="molecule type" value="Genomic_DNA"/>
</dbReference>
<dbReference type="Proteomes" id="UP000272833">
    <property type="component" value="Unassembled WGS sequence"/>
</dbReference>